<dbReference type="InterPro" id="IPR036396">
    <property type="entry name" value="Cyt_P450_sf"/>
</dbReference>
<dbReference type="STRING" id="356882.A0A423WV62"/>
<dbReference type="Proteomes" id="UP000283895">
    <property type="component" value="Unassembled WGS sequence"/>
</dbReference>
<sequence>MEALDTIISIRYWLPLVVITAGYVYLRFYYVDFAVIKGIPEVPGGSLLHGHLYELGQDHATTTQRWAQRYGWPIYQIRLGNRRVIFLNGFEVAREWLVTRQGCTIDRPLLYTFHGVVSKTSESDSSLASTIGSNPWNDRTKKQRRVVGSLTTTPAIKRLTGMLDLETWQMVQGIFEASQEGNAISPHIYQKRLALNVVLMFCYGRRFEDIADPLMSGILADTRVISSFRSTNSNAQDYIPYLRFGFLQDKTRAAVATEVRGRRDKWLAALLEEVKESVAEKKVKSCVASGLLTDTQENLTKPLLDDVRTILGGLMSGGFETVLATAIAGTAYLASPKGQKFQDMAYKDIIDRYGSVEAAFQHAVTDEKSLYVAAFVRETLRYYPPLHILPPRQTYQDFEWNGIKIPKGVMVLANAQAINHGTSIRDPATYGPDSHLFRPERWIDPSLANKVPAPYHFSYGAGSRMCTAVNFSNRILYAIFLRLIVTFKIRQSDAEPPNLHYIEYNCDTTAQGAIPKDFKAYFELRDREAFDVCMRQSEGGTRDVTNGMNDFDEDNLKMAMPVEFILRQFVLVKQDLGSKSPAL</sequence>
<dbReference type="GO" id="GO:0020037">
    <property type="term" value="F:heme binding"/>
    <property type="evidence" value="ECO:0007669"/>
    <property type="project" value="InterPro"/>
</dbReference>
<keyword evidence="3" id="KW-0560">Oxidoreductase</keyword>
<comment type="similarity">
    <text evidence="1">Belongs to the cytochrome P450 family.</text>
</comment>
<evidence type="ECO:0008006" key="9">
    <source>
        <dbReference type="Google" id="ProtNLM"/>
    </source>
</evidence>
<dbReference type="GO" id="GO:0005506">
    <property type="term" value="F:iron ion binding"/>
    <property type="evidence" value="ECO:0007669"/>
    <property type="project" value="InterPro"/>
</dbReference>
<dbReference type="Pfam" id="PF00067">
    <property type="entry name" value="p450"/>
    <property type="match status" value="1"/>
</dbReference>
<name>A0A423WV62_9PEZI</name>
<dbReference type="InterPro" id="IPR001128">
    <property type="entry name" value="Cyt_P450"/>
</dbReference>
<keyword evidence="6" id="KW-1133">Transmembrane helix</keyword>
<dbReference type="PANTHER" id="PTHR46300">
    <property type="entry name" value="P450, PUTATIVE (EUROFUNG)-RELATED-RELATED"/>
    <property type="match status" value="1"/>
</dbReference>
<keyword evidence="5" id="KW-0349">Heme</keyword>
<protein>
    <recommendedName>
        <fullName evidence="9">Phenylacetate 2-hydroxylase</fullName>
    </recommendedName>
</protein>
<evidence type="ECO:0000256" key="5">
    <source>
        <dbReference type="PIRSR" id="PIRSR602401-1"/>
    </source>
</evidence>
<dbReference type="PANTHER" id="PTHR46300:SF9">
    <property type="entry name" value="P450, PUTATIVE-RELATED"/>
    <property type="match status" value="1"/>
</dbReference>
<dbReference type="GO" id="GO:0004497">
    <property type="term" value="F:monooxygenase activity"/>
    <property type="evidence" value="ECO:0007669"/>
    <property type="project" value="InterPro"/>
</dbReference>
<evidence type="ECO:0000256" key="6">
    <source>
        <dbReference type="SAM" id="Phobius"/>
    </source>
</evidence>
<feature type="binding site" description="axial binding residue" evidence="5">
    <location>
        <position position="466"/>
    </location>
    <ligand>
        <name>heme</name>
        <dbReference type="ChEBI" id="CHEBI:30413"/>
    </ligand>
    <ligandPart>
        <name>Fe</name>
        <dbReference type="ChEBI" id="CHEBI:18248"/>
    </ligandPart>
</feature>
<keyword evidence="8" id="KW-1185">Reference proteome</keyword>
<reference evidence="7 8" key="1">
    <citation type="submission" date="2015-09" db="EMBL/GenBank/DDBJ databases">
        <title>Host preference determinants of Valsa canker pathogens revealed by comparative genomics.</title>
        <authorList>
            <person name="Yin Z."/>
            <person name="Huang L."/>
        </authorList>
    </citation>
    <scope>NUCLEOTIDE SEQUENCE [LARGE SCALE GENOMIC DNA]</scope>
    <source>
        <strain evidence="7 8">03-1</strain>
    </source>
</reference>
<evidence type="ECO:0000313" key="8">
    <source>
        <dbReference type="Proteomes" id="UP000283895"/>
    </source>
</evidence>
<comment type="cofactor">
    <cofactor evidence="5">
        <name>heme</name>
        <dbReference type="ChEBI" id="CHEBI:30413"/>
    </cofactor>
</comment>
<evidence type="ECO:0000256" key="2">
    <source>
        <dbReference type="ARBA" id="ARBA00022723"/>
    </source>
</evidence>
<keyword evidence="4 5" id="KW-0408">Iron</keyword>
<evidence type="ECO:0000256" key="4">
    <source>
        <dbReference type="ARBA" id="ARBA00023004"/>
    </source>
</evidence>
<keyword evidence="6" id="KW-0812">Transmembrane</keyword>
<dbReference type="AlphaFoldDB" id="A0A423WV62"/>
<dbReference type="GO" id="GO:0016705">
    <property type="term" value="F:oxidoreductase activity, acting on paired donors, with incorporation or reduction of molecular oxygen"/>
    <property type="evidence" value="ECO:0007669"/>
    <property type="project" value="InterPro"/>
</dbReference>
<feature type="transmembrane region" description="Helical" evidence="6">
    <location>
        <begin position="12"/>
        <end position="30"/>
    </location>
</feature>
<comment type="caution">
    <text evidence="7">The sequence shown here is derived from an EMBL/GenBank/DDBJ whole genome shotgun (WGS) entry which is preliminary data.</text>
</comment>
<keyword evidence="6" id="KW-0472">Membrane</keyword>
<keyword evidence="2 5" id="KW-0479">Metal-binding</keyword>
<accession>A0A423WV62</accession>
<evidence type="ECO:0000256" key="1">
    <source>
        <dbReference type="ARBA" id="ARBA00010617"/>
    </source>
</evidence>
<evidence type="ECO:0000256" key="3">
    <source>
        <dbReference type="ARBA" id="ARBA00023002"/>
    </source>
</evidence>
<dbReference type="SUPFAM" id="SSF48264">
    <property type="entry name" value="Cytochrome P450"/>
    <property type="match status" value="1"/>
</dbReference>
<dbReference type="InterPro" id="IPR050364">
    <property type="entry name" value="Cytochrome_P450_fung"/>
</dbReference>
<dbReference type="InterPro" id="IPR002401">
    <property type="entry name" value="Cyt_P450_E_grp-I"/>
</dbReference>
<evidence type="ECO:0000313" key="7">
    <source>
        <dbReference type="EMBL" id="ROW07446.1"/>
    </source>
</evidence>
<dbReference type="Gene3D" id="1.10.630.10">
    <property type="entry name" value="Cytochrome P450"/>
    <property type="match status" value="1"/>
</dbReference>
<gene>
    <name evidence="7" type="ORF">VMCG_03909</name>
</gene>
<organism evidence="7 8">
    <name type="scientific">Cytospora schulzeri</name>
    <dbReference type="NCBI Taxonomy" id="448051"/>
    <lineage>
        <taxon>Eukaryota</taxon>
        <taxon>Fungi</taxon>
        <taxon>Dikarya</taxon>
        <taxon>Ascomycota</taxon>
        <taxon>Pezizomycotina</taxon>
        <taxon>Sordariomycetes</taxon>
        <taxon>Sordariomycetidae</taxon>
        <taxon>Diaporthales</taxon>
        <taxon>Cytosporaceae</taxon>
        <taxon>Cytospora</taxon>
    </lineage>
</organism>
<dbReference type="OrthoDB" id="1055148at2759"/>
<dbReference type="EMBL" id="LKEA01000008">
    <property type="protein sequence ID" value="ROW07446.1"/>
    <property type="molecule type" value="Genomic_DNA"/>
</dbReference>
<dbReference type="PRINTS" id="PR00463">
    <property type="entry name" value="EP450I"/>
</dbReference>
<proteinExistence type="inferred from homology"/>